<name>A0A0U1Q333_9BURK</name>
<sequence length="142" mass="15925">MSALTSYRTSNLFDELFRDISPGFFVRPLHGDPLPAQIKIDVQENETSYTIQAEIPGVKKEDINVSIDGAVVTLRAEIKQQDVQTKDERVLRTERYYGAVSRTIQLPAEIDSETAKAKYENGILTLTLPKKAATNAQRLTIE</sequence>
<dbReference type="EMBL" id="LBNQ01000009">
    <property type="protein sequence ID" value="KKW69045.1"/>
    <property type="molecule type" value="Genomic_DNA"/>
</dbReference>
<evidence type="ECO:0000313" key="5">
    <source>
        <dbReference type="EMBL" id="KKW69045.1"/>
    </source>
</evidence>
<evidence type="ECO:0000259" key="4">
    <source>
        <dbReference type="PROSITE" id="PS51203"/>
    </source>
</evidence>
<dbReference type="OrthoDB" id="9808910at2"/>
<reference evidence="5 6" key="1">
    <citation type="submission" date="2015-05" db="EMBL/GenBank/DDBJ databases">
        <title>Draft genome sequence of Lampropedia sp. CT6, isolated from the microbial mat of a hot water spring, located at Manikaran, India.</title>
        <authorList>
            <person name="Tripathi C."/>
            <person name="Rani P."/>
            <person name="Mahato N.K."/>
            <person name="Lal R."/>
        </authorList>
    </citation>
    <scope>NUCLEOTIDE SEQUENCE [LARGE SCALE GENOMIC DNA]</scope>
    <source>
        <strain evidence="5 6">CT6</strain>
    </source>
</reference>
<dbReference type="InterPro" id="IPR007052">
    <property type="entry name" value="CS_dom"/>
</dbReference>
<feature type="domain" description="SHSP" evidence="3">
    <location>
        <begin position="31"/>
        <end position="142"/>
    </location>
</feature>
<dbReference type="RefSeq" id="WP_046740480.1">
    <property type="nucleotide sequence ID" value="NZ_LBNQ01000009.1"/>
</dbReference>
<evidence type="ECO:0000256" key="1">
    <source>
        <dbReference type="PROSITE-ProRule" id="PRU00285"/>
    </source>
</evidence>
<evidence type="ECO:0000256" key="2">
    <source>
        <dbReference type="RuleBase" id="RU003616"/>
    </source>
</evidence>
<dbReference type="STRING" id="1610491.AAV94_01130"/>
<dbReference type="AlphaFoldDB" id="A0A0U1Q333"/>
<comment type="caution">
    <text evidence="5">The sequence shown here is derived from an EMBL/GenBank/DDBJ whole genome shotgun (WGS) entry which is preliminary data.</text>
</comment>
<feature type="domain" description="CS" evidence="4">
    <location>
        <begin position="35"/>
        <end position="140"/>
    </location>
</feature>
<comment type="similarity">
    <text evidence="1 2">Belongs to the small heat shock protein (HSP20) family.</text>
</comment>
<gene>
    <name evidence="5" type="ORF">AAV94_01130</name>
</gene>
<evidence type="ECO:0000313" key="6">
    <source>
        <dbReference type="Proteomes" id="UP000050580"/>
    </source>
</evidence>
<dbReference type="Gene3D" id="2.60.40.790">
    <property type="match status" value="1"/>
</dbReference>
<proteinExistence type="inferred from homology"/>
<organism evidence="5 6">
    <name type="scientific">Lampropedia cohaerens</name>
    <dbReference type="NCBI Taxonomy" id="1610491"/>
    <lineage>
        <taxon>Bacteria</taxon>
        <taxon>Pseudomonadati</taxon>
        <taxon>Pseudomonadota</taxon>
        <taxon>Betaproteobacteria</taxon>
        <taxon>Burkholderiales</taxon>
        <taxon>Comamonadaceae</taxon>
        <taxon>Lampropedia</taxon>
    </lineage>
</organism>
<dbReference type="CDD" id="cd06464">
    <property type="entry name" value="ACD_sHsps-like"/>
    <property type="match status" value="1"/>
</dbReference>
<dbReference type="Proteomes" id="UP000050580">
    <property type="component" value="Unassembled WGS sequence"/>
</dbReference>
<dbReference type="PANTHER" id="PTHR11527">
    <property type="entry name" value="HEAT-SHOCK PROTEIN 20 FAMILY MEMBER"/>
    <property type="match status" value="1"/>
</dbReference>
<evidence type="ECO:0000259" key="3">
    <source>
        <dbReference type="PROSITE" id="PS01031"/>
    </source>
</evidence>
<protein>
    <submittedName>
        <fullName evidence="5">Heat-shock protein Hsp20</fullName>
    </submittedName>
</protein>
<dbReference type="SUPFAM" id="SSF49764">
    <property type="entry name" value="HSP20-like chaperones"/>
    <property type="match status" value="1"/>
</dbReference>
<dbReference type="PROSITE" id="PS51203">
    <property type="entry name" value="CS"/>
    <property type="match status" value="1"/>
</dbReference>
<dbReference type="Pfam" id="PF00011">
    <property type="entry name" value="HSP20"/>
    <property type="match status" value="1"/>
</dbReference>
<dbReference type="InterPro" id="IPR031107">
    <property type="entry name" value="Small_HSP"/>
</dbReference>
<dbReference type="InterPro" id="IPR008978">
    <property type="entry name" value="HSP20-like_chaperone"/>
</dbReference>
<keyword evidence="6" id="KW-1185">Reference proteome</keyword>
<dbReference type="PROSITE" id="PS01031">
    <property type="entry name" value="SHSP"/>
    <property type="match status" value="1"/>
</dbReference>
<accession>A0A0U1Q333</accession>
<dbReference type="InterPro" id="IPR002068">
    <property type="entry name" value="A-crystallin/Hsp20_dom"/>
</dbReference>